<keyword evidence="5" id="KW-0547">Nucleotide-binding</keyword>
<dbReference type="CDD" id="cd16917">
    <property type="entry name" value="HATPase_UhpB-NarQ-NarX-like"/>
    <property type="match status" value="1"/>
</dbReference>
<evidence type="ECO:0000256" key="10">
    <source>
        <dbReference type="SAM" id="Phobius"/>
    </source>
</evidence>
<evidence type="ECO:0000313" key="12">
    <source>
        <dbReference type="EMBL" id="MFC5751396.1"/>
    </source>
</evidence>
<dbReference type="GO" id="GO:0016301">
    <property type="term" value="F:kinase activity"/>
    <property type="evidence" value="ECO:0007669"/>
    <property type="project" value="UniProtKB-KW"/>
</dbReference>
<feature type="compositionally biased region" description="Low complexity" evidence="9">
    <location>
        <begin position="257"/>
        <end position="277"/>
    </location>
</feature>
<comment type="caution">
    <text evidence="12">The sequence shown here is derived from an EMBL/GenBank/DDBJ whole genome shotgun (WGS) entry which is preliminary data.</text>
</comment>
<feature type="region of interest" description="Disordered" evidence="9">
    <location>
        <begin position="257"/>
        <end position="284"/>
    </location>
</feature>
<keyword evidence="8" id="KW-0902">Two-component regulatory system</keyword>
<dbReference type="Gene3D" id="1.20.5.1930">
    <property type="match status" value="1"/>
</dbReference>
<dbReference type="Pfam" id="PF02518">
    <property type="entry name" value="HATPase_c"/>
    <property type="match status" value="1"/>
</dbReference>
<feature type="transmembrane region" description="Helical" evidence="10">
    <location>
        <begin position="82"/>
        <end position="104"/>
    </location>
</feature>
<evidence type="ECO:0000256" key="2">
    <source>
        <dbReference type="ARBA" id="ARBA00012438"/>
    </source>
</evidence>
<evidence type="ECO:0000256" key="1">
    <source>
        <dbReference type="ARBA" id="ARBA00000085"/>
    </source>
</evidence>
<keyword evidence="4" id="KW-0808">Transferase</keyword>
<dbReference type="SUPFAM" id="SSF55874">
    <property type="entry name" value="ATPase domain of HSP90 chaperone/DNA topoisomerase II/histidine kinase"/>
    <property type="match status" value="1"/>
</dbReference>
<evidence type="ECO:0000256" key="5">
    <source>
        <dbReference type="ARBA" id="ARBA00022741"/>
    </source>
</evidence>
<dbReference type="EC" id="2.7.13.3" evidence="2"/>
<dbReference type="Proteomes" id="UP001596074">
    <property type="component" value="Unassembled WGS sequence"/>
</dbReference>
<keyword evidence="10" id="KW-0472">Membrane</keyword>
<evidence type="ECO:0000256" key="6">
    <source>
        <dbReference type="ARBA" id="ARBA00022777"/>
    </source>
</evidence>
<gene>
    <name evidence="12" type="ORF">ACFPZN_37755</name>
</gene>
<comment type="catalytic activity">
    <reaction evidence="1">
        <text>ATP + protein L-histidine = ADP + protein N-phospho-L-histidine.</text>
        <dbReference type="EC" id="2.7.13.3"/>
    </reaction>
</comment>
<dbReference type="InterPro" id="IPR003594">
    <property type="entry name" value="HATPase_dom"/>
</dbReference>
<keyword evidence="3" id="KW-0597">Phosphoprotein</keyword>
<evidence type="ECO:0000256" key="9">
    <source>
        <dbReference type="SAM" id="MobiDB-lite"/>
    </source>
</evidence>
<evidence type="ECO:0000256" key="7">
    <source>
        <dbReference type="ARBA" id="ARBA00022840"/>
    </source>
</evidence>
<organism evidence="12 13">
    <name type="scientific">Actinomadura rugatobispora</name>
    <dbReference type="NCBI Taxonomy" id="1994"/>
    <lineage>
        <taxon>Bacteria</taxon>
        <taxon>Bacillati</taxon>
        <taxon>Actinomycetota</taxon>
        <taxon>Actinomycetes</taxon>
        <taxon>Streptosporangiales</taxon>
        <taxon>Thermomonosporaceae</taxon>
        <taxon>Actinomadura</taxon>
    </lineage>
</organism>
<dbReference type="InterPro" id="IPR011712">
    <property type="entry name" value="Sig_transdc_His_kin_sub3_dim/P"/>
</dbReference>
<dbReference type="SMART" id="SM00387">
    <property type="entry name" value="HATPase_c"/>
    <property type="match status" value="1"/>
</dbReference>
<evidence type="ECO:0000256" key="4">
    <source>
        <dbReference type="ARBA" id="ARBA00022679"/>
    </source>
</evidence>
<dbReference type="Gene3D" id="3.30.565.10">
    <property type="entry name" value="Histidine kinase-like ATPase, C-terminal domain"/>
    <property type="match status" value="1"/>
</dbReference>
<evidence type="ECO:0000313" key="13">
    <source>
        <dbReference type="Proteomes" id="UP001596074"/>
    </source>
</evidence>
<dbReference type="PANTHER" id="PTHR24421:SF10">
    <property type="entry name" value="NITRATE_NITRITE SENSOR PROTEIN NARQ"/>
    <property type="match status" value="1"/>
</dbReference>
<feature type="domain" description="Histidine kinase/HSP90-like ATPase" evidence="11">
    <location>
        <begin position="319"/>
        <end position="414"/>
    </location>
</feature>
<sequence length="417" mass="43392">MDVTPPPPLIRRLPPGTWTALAWIAALAYSYVTSVRLPGEVEDLRPSPVFSELWAGHLYSLAAAAVTTLAGSALLGRRPLPALALLLAGSVFMAMALNSTEITFEQFLAAEVALCHIALTRPRRVSAAAAALALGTLAGYASVRLLLGYPIGTAIELAVGLTAVIAWLVGHSLRQSREHARTLNAQAVTAERLRIARELHDMVAHSIGIIAIQAGAAKMVLDTRPAAAGEALGAIESASRETLAGLRRMLGALRRAEAPAPGAATPGAPGEPASPTAAVPPAGSAPGLADVERLVAATSAAGVHVEVRWRGDRDPLPPEIDLSAYRIVQEAVTNVVRHAGARRCRVTIDRRDEELSIEVVDPGCGGRGHGHGTPGAGYGIVGMRERVGLLRGDFAAGPRPEGGFRVAVRLPLPARVG</sequence>
<evidence type="ECO:0000259" key="11">
    <source>
        <dbReference type="SMART" id="SM00387"/>
    </source>
</evidence>
<protein>
    <recommendedName>
        <fullName evidence="2">histidine kinase</fullName>
        <ecNumber evidence="2">2.7.13.3</ecNumber>
    </recommendedName>
</protein>
<dbReference type="RefSeq" id="WP_378287305.1">
    <property type="nucleotide sequence ID" value="NZ_JBHSON010000068.1"/>
</dbReference>
<dbReference type="Pfam" id="PF07730">
    <property type="entry name" value="HisKA_3"/>
    <property type="match status" value="1"/>
</dbReference>
<name>A0ABW1A7B7_9ACTN</name>
<proteinExistence type="predicted"/>
<feature type="transmembrane region" description="Helical" evidence="10">
    <location>
        <begin position="125"/>
        <end position="143"/>
    </location>
</feature>
<evidence type="ECO:0000256" key="8">
    <source>
        <dbReference type="ARBA" id="ARBA00023012"/>
    </source>
</evidence>
<dbReference type="InterPro" id="IPR036890">
    <property type="entry name" value="HATPase_C_sf"/>
</dbReference>
<keyword evidence="13" id="KW-1185">Reference proteome</keyword>
<feature type="transmembrane region" description="Helical" evidence="10">
    <location>
        <begin position="58"/>
        <end position="76"/>
    </location>
</feature>
<feature type="transmembrane region" description="Helical" evidence="10">
    <location>
        <begin position="149"/>
        <end position="169"/>
    </location>
</feature>
<accession>A0ABW1A7B7</accession>
<evidence type="ECO:0000256" key="3">
    <source>
        <dbReference type="ARBA" id="ARBA00022553"/>
    </source>
</evidence>
<reference evidence="13" key="1">
    <citation type="journal article" date="2019" name="Int. J. Syst. Evol. Microbiol.">
        <title>The Global Catalogue of Microorganisms (GCM) 10K type strain sequencing project: providing services to taxonomists for standard genome sequencing and annotation.</title>
        <authorList>
            <consortium name="The Broad Institute Genomics Platform"/>
            <consortium name="The Broad Institute Genome Sequencing Center for Infectious Disease"/>
            <person name="Wu L."/>
            <person name="Ma J."/>
        </authorList>
    </citation>
    <scope>NUCLEOTIDE SEQUENCE [LARGE SCALE GENOMIC DNA]</scope>
    <source>
        <strain evidence="13">KCTC 42087</strain>
    </source>
</reference>
<dbReference type="InterPro" id="IPR050482">
    <property type="entry name" value="Sensor_HK_TwoCompSys"/>
</dbReference>
<keyword evidence="10" id="KW-0812">Transmembrane</keyword>
<dbReference type="EMBL" id="JBHSON010000068">
    <property type="protein sequence ID" value="MFC5751396.1"/>
    <property type="molecule type" value="Genomic_DNA"/>
</dbReference>
<keyword evidence="10" id="KW-1133">Transmembrane helix</keyword>
<keyword evidence="7" id="KW-0067">ATP-binding</keyword>
<feature type="transmembrane region" description="Helical" evidence="10">
    <location>
        <begin position="20"/>
        <end position="37"/>
    </location>
</feature>
<dbReference type="PANTHER" id="PTHR24421">
    <property type="entry name" value="NITRATE/NITRITE SENSOR PROTEIN NARX-RELATED"/>
    <property type="match status" value="1"/>
</dbReference>
<keyword evidence="6 12" id="KW-0418">Kinase</keyword>